<dbReference type="CDD" id="cd23832">
    <property type="entry name" value="DRWD-C_FANCL"/>
    <property type="match status" value="1"/>
</dbReference>
<dbReference type="Gene3D" id="3.30.40.10">
    <property type="entry name" value="Zinc/RING finger domain, C3HC4 (zinc finger)"/>
    <property type="match status" value="1"/>
</dbReference>
<dbReference type="InterPro" id="IPR013083">
    <property type="entry name" value="Znf_RING/FYVE/PHD"/>
</dbReference>
<name>A0A2P2I6H8_9CRUS</name>
<dbReference type="EMBL" id="IACT01004289">
    <property type="protein sequence ID" value="LAC23487.1"/>
    <property type="molecule type" value="mRNA"/>
</dbReference>
<accession>A0A2P2I6H8</accession>
<dbReference type="InterPro" id="IPR043003">
    <property type="entry name" value="FANCL_d3_sf"/>
</dbReference>
<dbReference type="Gene3D" id="3.10.110.20">
    <property type="entry name" value="RWD domain-like"/>
    <property type="match status" value="1"/>
</dbReference>
<dbReference type="GO" id="GO:0043240">
    <property type="term" value="C:Fanconi anaemia nuclear complex"/>
    <property type="evidence" value="ECO:0007669"/>
    <property type="project" value="InterPro"/>
</dbReference>
<dbReference type="SMART" id="SM01197">
    <property type="entry name" value="FANCL_C"/>
    <property type="match status" value="1"/>
</dbReference>
<dbReference type="InterPro" id="IPR043898">
    <property type="entry name" value="FANCL_d2"/>
</dbReference>
<dbReference type="GO" id="GO:0036297">
    <property type="term" value="P:interstrand cross-link repair"/>
    <property type="evidence" value="ECO:0007669"/>
    <property type="project" value="InterPro"/>
</dbReference>
<protein>
    <submittedName>
        <fullName evidence="5 6">E3 ubiquitin-protein ligase FANCL-like</fullName>
    </submittedName>
</protein>
<feature type="domain" description="FANCL UBC-like" evidence="4">
    <location>
        <begin position="191"/>
        <end position="284"/>
    </location>
</feature>
<proteinExistence type="evidence at transcript level"/>
<evidence type="ECO:0000313" key="5">
    <source>
        <dbReference type="EMBL" id="LAB69627.1"/>
    </source>
</evidence>
<organism evidence="5">
    <name type="scientific">Hirondellea gigas</name>
    <dbReference type="NCBI Taxonomy" id="1518452"/>
    <lineage>
        <taxon>Eukaryota</taxon>
        <taxon>Metazoa</taxon>
        <taxon>Ecdysozoa</taxon>
        <taxon>Arthropoda</taxon>
        <taxon>Crustacea</taxon>
        <taxon>Multicrustacea</taxon>
        <taxon>Malacostraca</taxon>
        <taxon>Eumalacostraca</taxon>
        <taxon>Peracarida</taxon>
        <taxon>Amphipoda</taxon>
        <taxon>Amphilochidea</taxon>
        <taxon>Lysianassida</taxon>
        <taxon>Lysianassidira</taxon>
        <taxon>Lysianassoidea</taxon>
        <taxon>Lysianassidae</taxon>
        <taxon>Hirondellea</taxon>
    </lineage>
</organism>
<dbReference type="Pfam" id="PF11793">
    <property type="entry name" value="FANCL_C"/>
    <property type="match status" value="1"/>
</dbReference>
<evidence type="ECO:0000259" key="1">
    <source>
        <dbReference type="Pfam" id="PF09765"/>
    </source>
</evidence>
<dbReference type="InterPro" id="IPR044037">
    <property type="entry name" value="FANCL_d3"/>
</dbReference>
<dbReference type="EMBL" id="IACF01004028">
    <property type="protein sequence ID" value="LAB69627.1"/>
    <property type="molecule type" value="mRNA"/>
</dbReference>
<dbReference type="Pfam" id="PF18891">
    <property type="entry name" value="FANCL_d3"/>
    <property type="match status" value="1"/>
</dbReference>
<evidence type="ECO:0000259" key="3">
    <source>
        <dbReference type="Pfam" id="PF18890"/>
    </source>
</evidence>
<dbReference type="InterPro" id="IPR016135">
    <property type="entry name" value="UBQ-conjugating_enzyme/RWD"/>
</dbReference>
<dbReference type="InterPro" id="IPR019162">
    <property type="entry name" value="FancL_WD-rpt_cont_dom"/>
</dbReference>
<dbReference type="PANTHER" id="PTHR13206">
    <property type="entry name" value="UBIQUITIN LIGASE PROTEIN PHF9 FANCONI ANEMIA GROUP L PROTEIN"/>
    <property type="match status" value="1"/>
</dbReference>
<dbReference type="Pfam" id="PF18890">
    <property type="entry name" value="FANCL_d2"/>
    <property type="match status" value="1"/>
</dbReference>
<evidence type="ECO:0000313" key="6">
    <source>
        <dbReference type="EMBL" id="LAC23487.1"/>
    </source>
</evidence>
<dbReference type="PANTHER" id="PTHR13206:SF0">
    <property type="entry name" value="E3 UBIQUITIN-PROTEIN LIGASE FANCL"/>
    <property type="match status" value="1"/>
</dbReference>
<dbReference type="Pfam" id="PF09765">
    <property type="entry name" value="FANCL_d1"/>
    <property type="match status" value="1"/>
</dbReference>
<reference evidence="6" key="1">
    <citation type="submission" date="2017-11" db="EMBL/GenBank/DDBJ databases">
        <title>The sensing device of the deep-sea amphipod.</title>
        <authorList>
            <person name="Kobayashi H."/>
            <person name="Nagahama T."/>
            <person name="Arai W."/>
            <person name="Sasagawa Y."/>
            <person name="Umeda M."/>
            <person name="Hayashi T."/>
            <person name="Nikaido I."/>
            <person name="Watanabe H."/>
            <person name="Oguri K."/>
            <person name="Kitazato H."/>
            <person name="Fujioka K."/>
            <person name="Kido Y."/>
            <person name="Takami H."/>
        </authorList>
    </citation>
    <scope>NUCLEOTIDE SEQUENCE</scope>
    <source>
        <tissue evidence="6">Whole body</tissue>
    </source>
</reference>
<dbReference type="CDD" id="cd23831">
    <property type="entry name" value="DRWD-N_FANCL"/>
    <property type="match status" value="1"/>
</dbReference>
<feature type="domain" description="FANCL C-terminal" evidence="2">
    <location>
        <begin position="311"/>
        <end position="372"/>
    </location>
</feature>
<feature type="domain" description="Fanconi anemia complex subunit FancL WD-repeat containing" evidence="1">
    <location>
        <begin position="16"/>
        <end position="90"/>
    </location>
</feature>
<dbReference type="GO" id="GO:0061630">
    <property type="term" value="F:ubiquitin protein ligase activity"/>
    <property type="evidence" value="ECO:0007669"/>
    <property type="project" value="TreeGrafter"/>
</dbReference>
<evidence type="ECO:0000259" key="4">
    <source>
        <dbReference type="Pfam" id="PF18891"/>
    </source>
</evidence>
<sequence length="375" mass="42038">MFITGFPELLFTQWQPNNVASFNGFLLLQGIEQEVELRVPHFPHSRGAILYSPNFALSAKLHTAQQHLYQAAEECGTLTTFLKKVQQILSDDDHKDIAQDEGVPDWWLCLLRDLEGIGWHNISSVSTELRRVTVKAVVAEREHLLHVSIQPGYPYTKPSYEASLPVTLNPTNTTLCGSVDAWWQQLGELQQFWDVMAELDGTAAVLDPATPQLHHTHRRILLSNQVSVHLVVSPFSPHSPPQCQMIGSSHLTAPLLTLLTQRYHEWDSERSIVGNLEQLLQVTVVRRGSGRRTAPDHSDSDDSDDEMSDAGCVICFSLHYGTELPDSICEHCHQAMHLTCLYTWLSGLSHSRQSMQFICGDCPCCKKPISCKVPA</sequence>
<dbReference type="GO" id="GO:0006513">
    <property type="term" value="P:protein monoubiquitination"/>
    <property type="evidence" value="ECO:0007669"/>
    <property type="project" value="TreeGrafter"/>
</dbReference>
<dbReference type="Gene3D" id="3.10.110.10">
    <property type="entry name" value="Ubiquitin Conjugating Enzyme"/>
    <property type="match status" value="1"/>
</dbReference>
<dbReference type="AlphaFoldDB" id="A0A2P2I6H8"/>
<evidence type="ECO:0000259" key="2">
    <source>
        <dbReference type="Pfam" id="PF11793"/>
    </source>
</evidence>
<feature type="domain" description="FANCL UBC-like" evidence="3">
    <location>
        <begin position="110"/>
        <end position="185"/>
    </location>
</feature>
<dbReference type="InterPro" id="IPR026850">
    <property type="entry name" value="FANCL_C"/>
</dbReference>
<reference evidence="5" key="2">
    <citation type="journal article" date="2018" name="Biosci. Biotechnol. Biochem.">
        <title>Polysaccharide hydrolase of the hadal zone amphipods Hirondellea gigas.</title>
        <authorList>
            <person name="Kobayashi H."/>
            <person name="Nagahama T."/>
            <person name="Arai W."/>
            <person name="Sasagawa Y."/>
            <person name="Umeda M."/>
            <person name="Hayashi T."/>
            <person name="Nikaido I."/>
            <person name="Watanabe H."/>
            <person name="Oguri K."/>
            <person name="Kitazato H."/>
            <person name="Fujioka K."/>
            <person name="Kido Y."/>
            <person name="Takami H."/>
        </authorList>
    </citation>
    <scope>NUCLEOTIDE SEQUENCE</scope>
    <source>
        <tissue evidence="5">Whole body</tissue>
    </source>
</reference>
<dbReference type="InterPro" id="IPR026848">
    <property type="entry name" value="Fancl"/>
</dbReference>